<protein>
    <submittedName>
        <fullName evidence="2">TIGR02646 family protein</fullName>
    </submittedName>
</protein>
<accession>A0A4Y5YUH6</accession>
<dbReference type="OrthoDB" id="4485927at2"/>
<dbReference type="NCBIfam" id="TIGR02646">
    <property type="entry name" value="retron system putative HNH endonuclease"/>
    <property type="match status" value="1"/>
</dbReference>
<evidence type="ECO:0000313" key="2">
    <source>
        <dbReference type="EMBL" id="QDE36484.1"/>
    </source>
</evidence>
<proteinExistence type="predicted"/>
<gene>
    <name evidence="2" type="ORF">FIV50_02615</name>
</gene>
<dbReference type="InterPro" id="IPR013467">
    <property type="entry name" value="HNH78-like"/>
</dbReference>
<dbReference type="Proteomes" id="UP000316125">
    <property type="component" value="Chromosome"/>
</dbReference>
<dbReference type="InterPro" id="IPR003615">
    <property type="entry name" value="HNH_nuc"/>
</dbReference>
<dbReference type="AlphaFoldDB" id="A0A4Y5YUH6"/>
<name>A0A4Y5YUH6_9MICO</name>
<evidence type="ECO:0000256" key="1">
    <source>
        <dbReference type="SAM" id="MobiDB-lite"/>
    </source>
</evidence>
<dbReference type="EMBL" id="CP041040">
    <property type="protein sequence ID" value="QDE36484.1"/>
    <property type="molecule type" value="Genomic_DNA"/>
</dbReference>
<organism evidence="2 3">
    <name type="scientific">Microbacterium foliorum</name>
    <dbReference type="NCBI Taxonomy" id="104336"/>
    <lineage>
        <taxon>Bacteria</taxon>
        <taxon>Bacillati</taxon>
        <taxon>Actinomycetota</taxon>
        <taxon>Actinomycetes</taxon>
        <taxon>Micrococcales</taxon>
        <taxon>Microbacteriaceae</taxon>
        <taxon>Microbacterium</taxon>
    </lineage>
</organism>
<dbReference type="CDD" id="cd00085">
    <property type="entry name" value="HNHc"/>
    <property type="match status" value="1"/>
</dbReference>
<feature type="region of interest" description="Disordered" evidence="1">
    <location>
        <begin position="38"/>
        <end position="57"/>
    </location>
</feature>
<dbReference type="Gene3D" id="1.10.30.50">
    <property type="match status" value="1"/>
</dbReference>
<evidence type="ECO:0000313" key="3">
    <source>
        <dbReference type="Proteomes" id="UP000316125"/>
    </source>
</evidence>
<sequence>MLCSHLAHGRSGCRTARELVIGLSRLPLDEDTETALQARQDKVNSSSDPKATAAEEWRKLGSKRRRALLSNLRSMASGIERCMYCEDSGGTDIKHFRPKSTYPAWAFQWENYLLACSHCNSNEKRNQFPLLHSGQPALIDPTVVDPSVHLIFSPTTGRYEARDGDIIAARSIEVFGLNRQVCTQGRQDMWDNLLDIIASYEARPDRRAGILGRISRYPFQGVRLYLRRTWESSRRDILLPAETIEVLTRYPELL</sequence>
<reference evidence="2 3" key="1">
    <citation type="submission" date="2019-06" db="EMBL/GenBank/DDBJ databases">
        <title>Complete genome of Microbacterium foliorum M2.</title>
        <authorList>
            <person name="Cao G."/>
        </authorList>
    </citation>
    <scope>NUCLEOTIDE SEQUENCE [LARGE SCALE GENOMIC DNA]</scope>
    <source>
        <strain evidence="2 3">M2</strain>
    </source>
</reference>